<evidence type="ECO:0000256" key="2">
    <source>
        <dbReference type="ARBA" id="ARBA00022857"/>
    </source>
</evidence>
<dbReference type="InterPro" id="IPR036291">
    <property type="entry name" value="NAD(P)-bd_dom_sf"/>
</dbReference>
<dbReference type="Pfam" id="PF00106">
    <property type="entry name" value="adh_short"/>
    <property type="match status" value="1"/>
</dbReference>
<dbReference type="AlphaFoldDB" id="A0A5C3P9C3"/>
<gene>
    <name evidence="5" type="ORF">K466DRAFT_551987</name>
</gene>
<dbReference type="PROSITE" id="PS00061">
    <property type="entry name" value="ADH_SHORT"/>
    <property type="match status" value="1"/>
</dbReference>
<dbReference type="PRINTS" id="PR00080">
    <property type="entry name" value="SDRFAMILY"/>
</dbReference>
<evidence type="ECO:0000313" key="5">
    <source>
        <dbReference type="EMBL" id="TFK85499.1"/>
    </source>
</evidence>
<dbReference type="SUPFAM" id="SSF51735">
    <property type="entry name" value="NAD(P)-binding Rossmann-fold domains"/>
    <property type="match status" value="1"/>
</dbReference>
<keyword evidence="2" id="KW-0521">NADP</keyword>
<evidence type="ECO:0000313" key="6">
    <source>
        <dbReference type="Proteomes" id="UP000308197"/>
    </source>
</evidence>
<dbReference type="PANTHER" id="PTHR43976:SF16">
    <property type="entry name" value="SHORT-CHAIN DEHYDROGENASE_REDUCTASE FAMILY PROTEIN"/>
    <property type="match status" value="1"/>
</dbReference>
<dbReference type="CDD" id="cd05374">
    <property type="entry name" value="17beta-HSD-like_SDR_c"/>
    <property type="match status" value="1"/>
</dbReference>
<comment type="similarity">
    <text evidence="1 4">Belongs to the short-chain dehydrogenases/reductases (SDR) family.</text>
</comment>
<keyword evidence="3" id="KW-0560">Oxidoreductase</keyword>
<dbReference type="InParanoid" id="A0A5C3P9C3"/>
<dbReference type="PRINTS" id="PR00081">
    <property type="entry name" value="GDHRDH"/>
</dbReference>
<dbReference type="InterPro" id="IPR051911">
    <property type="entry name" value="SDR_oxidoreductase"/>
</dbReference>
<keyword evidence="6" id="KW-1185">Reference proteome</keyword>
<dbReference type="EMBL" id="ML211249">
    <property type="protein sequence ID" value="TFK85499.1"/>
    <property type="molecule type" value="Genomic_DNA"/>
</dbReference>
<dbReference type="InterPro" id="IPR002347">
    <property type="entry name" value="SDR_fam"/>
</dbReference>
<organism evidence="5 6">
    <name type="scientific">Polyporus arcularius HHB13444</name>
    <dbReference type="NCBI Taxonomy" id="1314778"/>
    <lineage>
        <taxon>Eukaryota</taxon>
        <taxon>Fungi</taxon>
        <taxon>Dikarya</taxon>
        <taxon>Basidiomycota</taxon>
        <taxon>Agaricomycotina</taxon>
        <taxon>Agaricomycetes</taxon>
        <taxon>Polyporales</taxon>
        <taxon>Polyporaceae</taxon>
        <taxon>Polyporus</taxon>
    </lineage>
</organism>
<dbReference type="Proteomes" id="UP000308197">
    <property type="component" value="Unassembled WGS sequence"/>
</dbReference>
<proteinExistence type="inferred from homology"/>
<dbReference type="FunCoup" id="A0A5C3P9C3">
    <property type="interactions" value="324"/>
</dbReference>
<name>A0A5C3P9C3_9APHY</name>
<protein>
    <submittedName>
        <fullName evidence="5">NAD-P-binding protein</fullName>
    </submittedName>
</protein>
<dbReference type="InterPro" id="IPR020904">
    <property type="entry name" value="Sc_DH/Rdtase_CS"/>
</dbReference>
<dbReference type="PANTHER" id="PTHR43976">
    <property type="entry name" value="SHORT CHAIN DEHYDROGENASE"/>
    <property type="match status" value="1"/>
</dbReference>
<evidence type="ECO:0000256" key="1">
    <source>
        <dbReference type="ARBA" id="ARBA00006484"/>
    </source>
</evidence>
<dbReference type="GO" id="GO:0016491">
    <property type="term" value="F:oxidoreductase activity"/>
    <property type="evidence" value="ECO:0007669"/>
    <property type="project" value="UniProtKB-KW"/>
</dbReference>
<evidence type="ECO:0000256" key="4">
    <source>
        <dbReference type="RuleBase" id="RU000363"/>
    </source>
</evidence>
<sequence>MPASRVWLVTGASSGFGLEMVRCALSHGDKVVATLRKPAVLADFASQYQASQLILVELDVTKPQDIRAAFTRAEATFGRVDVVFNNAGFIVAGEAEGTPDDLARQMFEVNFWGAVHVSQEAVRFFRDENKPQGGYLIQNSAAVGIFAFPFLPFYGATKHALEGFTESLSHEVNPAWNIKITIVEPGAFKSDILSAMQVAPQHPAYADPTLPVSKARQLFEAGPKAGDFVENFGLADTAKGVQKIYKLTTVPNPPLRLPLAHDAVGRIRELALGLVKNVDAYASWSDGLAS</sequence>
<accession>A0A5C3P9C3</accession>
<dbReference type="Gene3D" id="3.40.50.720">
    <property type="entry name" value="NAD(P)-binding Rossmann-like Domain"/>
    <property type="match status" value="1"/>
</dbReference>
<dbReference type="STRING" id="1314778.A0A5C3P9C3"/>
<evidence type="ECO:0000256" key="3">
    <source>
        <dbReference type="ARBA" id="ARBA00023002"/>
    </source>
</evidence>
<reference evidence="5 6" key="1">
    <citation type="journal article" date="2019" name="Nat. Ecol. Evol.">
        <title>Megaphylogeny resolves global patterns of mushroom evolution.</title>
        <authorList>
            <person name="Varga T."/>
            <person name="Krizsan K."/>
            <person name="Foldi C."/>
            <person name="Dima B."/>
            <person name="Sanchez-Garcia M."/>
            <person name="Sanchez-Ramirez S."/>
            <person name="Szollosi G.J."/>
            <person name="Szarkandi J.G."/>
            <person name="Papp V."/>
            <person name="Albert L."/>
            <person name="Andreopoulos W."/>
            <person name="Angelini C."/>
            <person name="Antonin V."/>
            <person name="Barry K.W."/>
            <person name="Bougher N.L."/>
            <person name="Buchanan P."/>
            <person name="Buyck B."/>
            <person name="Bense V."/>
            <person name="Catcheside P."/>
            <person name="Chovatia M."/>
            <person name="Cooper J."/>
            <person name="Damon W."/>
            <person name="Desjardin D."/>
            <person name="Finy P."/>
            <person name="Geml J."/>
            <person name="Haridas S."/>
            <person name="Hughes K."/>
            <person name="Justo A."/>
            <person name="Karasinski D."/>
            <person name="Kautmanova I."/>
            <person name="Kiss B."/>
            <person name="Kocsube S."/>
            <person name="Kotiranta H."/>
            <person name="LaButti K.M."/>
            <person name="Lechner B.E."/>
            <person name="Liimatainen K."/>
            <person name="Lipzen A."/>
            <person name="Lukacs Z."/>
            <person name="Mihaltcheva S."/>
            <person name="Morgado L.N."/>
            <person name="Niskanen T."/>
            <person name="Noordeloos M.E."/>
            <person name="Ohm R.A."/>
            <person name="Ortiz-Santana B."/>
            <person name="Ovrebo C."/>
            <person name="Racz N."/>
            <person name="Riley R."/>
            <person name="Savchenko A."/>
            <person name="Shiryaev A."/>
            <person name="Soop K."/>
            <person name="Spirin V."/>
            <person name="Szebenyi C."/>
            <person name="Tomsovsky M."/>
            <person name="Tulloss R.E."/>
            <person name="Uehling J."/>
            <person name="Grigoriev I.V."/>
            <person name="Vagvolgyi C."/>
            <person name="Papp T."/>
            <person name="Martin F.M."/>
            <person name="Miettinen O."/>
            <person name="Hibbett D.S."/>
            <person name="Nagy L.G."/>
        </authorList>
    </citation>
    <scope>NUCLEOTIDE SEQUENCE [LARGE SCALE GENOMIC DNA]</scope>
    <source>
        <strain evidence="5 6">HHB13444</strain>
    </source>
</reference>